<dbReference type="AlphaFoldDB" id="A0A9D4M0U7"/>
<sequence length="71" mass="8009">MLAASKLQVSKTDVHESQKSKHKESTHMQKGALIEVLEQTNGQVSERSIRETTECKQRTKGKRRVGSKESN</sequence>
<evidence type="ECO:0000313" key="3">
    <source>
        <dbReference type="Proteomes" id="UP000828390"/>
    </source>
</evidence>
<reference evidence="2" key="2">
    <citation type="submission" date="2020-11" db="EMBL/GenBank/DDBJ databases">
        <authorList>
            <person name="McCartney M.A."/>
            <person name="Auch B."/>
            <person name="Kono T."/>
            <person name="Mallez S."/>
            <person name="Becker A."/>
            <person name="Gohl D.M."/>
            <person name="Silverstein K.A.T."/>
            <person name="Koren S."/>
            <person name="Bechman K.B."/>
            <person name="Herman A."/>
            <person name="Abrahante J.E."/>
            <person name="Garbe J."/>
        </authorList>
    </citation>
    <scope>NUCLEOTIDE SEQUENCE</scope>
    <source>
        <strain evidence="2">Duluth1</strain>
        <tissue evidence="2">Whole animal</tissue>
    </source>
</reference>
<name>A0A9D4M0U7_DREPO</name>
<accession>A0A9D4M0U7</accession>
<evidence type="ECO:0000256" key="1">
    <source>
        <dbReference type="SAM" id="MobiDB-lite"/>
    </source>
</evidence>
<dbReference type="EMBL" id="JAIWYP010000002">
    <property type="protein sequence ID" value="KAH3868745.1"/>
    <property type="molecule type" value="Genomic_DNA"/>
</dbReference>
<organism evidence="2 3">
    <name type="scientific">Dreissena polymorpha</name>
    <name type="common">Zebra mussel</name>
    <name type="synonym">Mytilus polymorpha</name>
    <dbReference type="NCBI Taxonomy" id="45954"/>
    <lineage>
        <taxon>Eukaryota</taxon>
        <taxon>Metazoa</taxon>
        <taxon>Spiralia</taxon>
        <taxon>Lophotrochozoa</taxon>
        <taxon>Mollusca</taxon>
        <taxon>Bivalvia</taxon>
        <taxon>Autobranchia</taxon>
        <taxon>Heteroconchia</taxon>
        <taxon>Euheterodonta</taxon>
        <taxon>Imparidentia</taxon>
        <taxon>Neoheterodontei</taxon>
        <taxon>Myida</taxon>
        <taxon>Dreissenoidea</taxon>
        <taxon>Dreissenidae</taxon>
        <taxon>Dreissena</taxon>
    </lineage>
</organism>
<keyword evidence="3" id="KW-1185">Reference proteome</keyword>
<proteinExistence type="predicted"/>
<evidence type="ECO:0000313" key="2">
    <source>
        <dbReference type="EMBL" id="KAH3868745.1"/>
    </source>
</evidence>
<protein>
    <submittedName>
        <fullName evidence="2">Uncharacterized protein</fullName>
    </submittedName>
</protein>
<gene>
    <name evidence="2" type="ORF">DPMN_031897</name>
</gene>
<feature type="compositionally biased region" description="Basic and acidic residues" evidence="1">
    <location>
        <begin position="47"/>
        <end position="57"/>
    </location>
</feature>
<feature type="region of interest" description="Disordered" evidence="1">
    <location>
        <begin position="1"/>
        <end position="71"/>
    </location>
</feature>
<feature type="compositionally biased region" description="Basic and acidic residues" evidence="1">
    <location>
        <begin position="12"/>
        <end position="27"/>
    </location>
</feature>
<dbReference type="Proteomes" id="UP000828390">
    <property type="component" value="Unassembled WGS sequence"/>
</dbReference>
<comment type="caution">
    <text evidence="2">The sequence shown here is derived from an EMBL/GenBank/DDBJ whole genome shotgun (WGS) entry which is preliminary data.</text>
</comment>
<reference evidence="2" key="1">
    <citation type="journal article" date="2019" name="bioRxiv">
        <title>The Genome of the Zebra Mussel, Dreissena polymorpha: A Resource for Invasive Species Research.</title>
        <authorList>
            <person name="McCartney M.A."/>
            <person name="Auch B."/>
            <person name="Kono T."/>
            <person name="Mallez S."/>
            <person name="Zhang Y."/>
            <person name="Obille A."/>
            <person name="Becker A."/>
            <person name="Abrahante J.E."/>
            <person name="Garbe J."/>
            <person name="Badalamenti J.P."/>
            <person name="Herman A."/>
            <person name="Mangelson H."/>
            <person name="Liachko I."/>
            <person name="Sullivan S."/>
            <person name="Sone E.D."/>
            <person name="Koren S."/>
            <person name="Silverstein K.A.T."/>
            <person name="Beckman K.B."/>
            <person name="Gohl D.M."/>
        </authorList>
    </citation>
    <scope>NUCLEOTIDE SEQUENCE</scope>
    <source>
        <strain evidence="2">Duluth1</strain>
        <tissue evidence="2">Whole animal</tissue>
    </source>
</reference>